<dbReference type="HAMAP" id="MF_00912">
    <property type="entry name" value="DivIB"/>
    <property type="match status" value="1"/>
</dbReference>
<feature type="transmembrane region" description="Helical" evidence="8">
    <location>
        <begin position="28"/>
        <end position="45"/>
    </location>
</feature>
<evidence type="ECO:0000256" key="6">
    <source>
        <dbReference type="ARBA" id="ARBA00023136"/>
    </source>
</evidence>
<keyword evidence="6 8" id="KW-0472">Membrane</keyword>
<evidence type="ECO:0000256" key="4">
    <source>
        <dbReference type="ARBA" id="ARBA00022692"/>
    </source>
</evidence>
<feature type="domain" description="POTRA" evidence="9">
    <location>
        <begin position="50"/>
        <end position="120"/>
    </location>
</feature>
<name>A0ABN0ZFG1_9BACI</name>
<dbReference type="EMBL" id="BAAADM010000054">
    <property type="protein sequence ID" value="GAA0445832.1"/>
    <property type="molecule type" value="Genomic_DNA"/>
</dbReference>
<reference evidence="10 11" key="1">
    <citation type="journal article" date="2019" name="Int. J. Syst. Evol. Microbiol.">
        <title>The Global Catalogue of Microorganisms (GCM) 10K type strain sequencing project: providing services to taxonomists for standard genome sequencing and annotation.</title>
        <authorList>
            <consortium name="The Broad Institute Genomics Platform"/>
            <consortium name="The Broad Institute Genome Sequencing Center for Infectious Disease"/>
            <person name="Wu L."/>
            <person name="Ma J."/>
        </authorList>
    </citation>
    <scope>NUCLEOTIDE SEQUENCE [LARGE SCALE GENOMIC DNA]</scope>
    <source>
        <strain evidence="10 11">JCM 12149</strain>
    </source>
</reference>
<dbReference type="Pfam" id="PF03799">
    <property type="entry name" value="FtsQ_DivIB_C"/>
    <property type="match status" value="1"/>
</dbReference>
<dbReference type="PANTHER" id="PTHR37820:SF1">
    <property type="entry name" value="CELL DIVISION PROTEIN FTSQ"/>
    <property type="match status" value="1"/>
</dbReference>
<dbReference type="InterPro" id="IPR005548">
    <property type="entry name" value="Cell_div_FtsQ/DivIB_C"/>
</dbReference>
<comment type="caution">
    <text evidence="10">The sequence shown here is derived from an EMBL/GenBank/DDBJ whole genome shotgun (WGS) entry which is preliminary data.</text>
</comment>
<comment type="similarity">
    <text evidence="8">Belongs to the FtsQ/DivIB family. DivIB subfamily.</text>
</comment>
<evidence type="ECO:0000256" key="8">
    <source>
        <dbReference type="HAMAP-Rule" id="MF_00912"/>
    </source>
</evidence>
<organism evidence="10 11">
    <name type="scientific">Lentibacillus halophilus</name>
    <dbReference type="NCBI Taxonomy" id="295065"/>
    <lineage>
        <taxon>Bacteria</taxon>
        <taxon>Bacillati</taxon>
        <taxon>Bacillota</taxon>
        <taxon>Bacilli</taxon>
        <taxon>Bacillales</taxon>
        <taxon>Bacillaceae</taxon>
        <taxon>Lentibacillus</taxon>
    </lineage>
</organism>
<comment type="subcellular location">
    <subcellularLocation>
        <location evidence="8">Cell membrane</location>
        <topology evidence="8">Single-pass type II membrane protein</topology>
    </subcellularLocation>
    <subcellularLocation>
        <location evidence="1">Membrane</location>
    </subcellularLocation>
    <text evidence="8">Localizes to the division septum.</text>
</comment>
<evidence type="ECO:0000259" key="9">
    <source>
        <dbReference type="PROSITE" id="PS51779"/>
    </source>
</evidence>
<dbReference type="Proteomes" id="UP001501459">
    <property type="component" value="Unassembled WGS sequence"/>
</dbReference>
<accession>A0ABN0ZFG1</accession>
<evidence type="ECO:0000256" key="3">
    <source>
        <dbReference type="ARBA" id="ARBA00022618"/>
    </source>
</evidence>
<keyword evidence="7 8" id="KW-0131">Cell cycle</keyword>
<dbReference type="InterPro" id="IPR050487">
    <property type="entry name" value="FtsQ_DivIB"/>
</dbReference>
<dbReference type="PROSITE" id="PS51779">
    <property type="entry name" value="POTRA"/>
    <property type="match status" value="1"/>
</dbReference>
<dbReference type="Gene3D" id="3.40.50.10960">
    <property type="match status" value="1"/>
</dbReference>
<proteinExistence type="inferred from homology"/>
<evidence type="ECO:0000256" key="5">
    <source>
        <dbReference type="ARBA" id="ARBA00022989"/>
    </source>
</evidence>
<evidence type="ECO:0000313" key="10">
    <source>
        <dbReference type="EMBL" id="GAA0445832.1"/>
    </source>
</evidence>
<dbReference type="InterPro" id="IPR034746">
    <property type="entry name" value="POTRA"/>
</dbReference>
<keyword evidence="11" id="KW-1185">Reference proteome</keyword>
<keyword evidence="5 8" id="KW-1133">Transmembrane helix</keyword>
<gene>
    <name evidence="8 10" type="primary">divIB</name>
    <name evidence="10" type="ORF">GCM10008983_24380</name>
</gene>
<dbReference type="RefSeq" id="WP_343753539.1">
    <property type="nucleotide sequence ID" value="NZ_BAAADM010000054.1"/>
</dbReference>
<evidence type="ECO:0000256" key="1">
    <source>
        <dbReference type="ARBA" id="ARBA00004370"/>
    </source>
</evidence>
<keyword evidence="2 8" id="KW-1003">Cell membrane</keyword>
<evidence type="ECO:0000256" key="7">
    <source>
        <dbReference type="ARBA" id="ARBA00023306"/>
    </source>
</evidence>
<sequence length="263" mass="29806">MRKKNVVSIEDRIPTLKQERKKKANRRLLFYVSIFFLLLSVIVYLQSPLSDVRTITITGNSFVSDKRVKEAIDLSEGTNIWTVDKNGIIQAASSNPAIKDVDVERQLPWTIELHITETELVGYVHKNDDVYPVLGNGNVLTERPESSTANGNAPLLINFSEKTYLKDMAKELRSLPVSIRKLISEIHWKPEKDNKHNILLYMNDGNLVDGTIRHFADKISVYPSIVSQLDPDKEGILHIGVGAYFEEFESKESEAGERSSHDN</sequence>
<dbReference type="InterPro" id="IPR013685">
    <property type="entry name" value="POTRA_FtsQ_type"/>
</dbReference>
<keyword evidence="3 8" id="KW-0132">Cell division</keyword>
<dbReference type="InterPro" id="IPR026580">
    <property type="entry name" value="DivIB"/>
</dbReference>
<comment type="function">
    <text evidence="8">Cell division protein that may be involved in stabilizing or promoting the assembly of the division complex.</text>
</comment>
<dbReference type="GO" id="GO:0051301">
    <property type="term" value="P:cell division"/>
    <property type="evidence" value="ECO:0007669"/>
    <property type="project" value="UniProtKB-KW"/>
</dbReference>
<protein>
    <recommendedName>
        <fullName evidence="8">Cell division protein DivIB</fullName>
    </recommendedName>
</protein>
<evidence type="ECO:0000256" key="2">
    <source>
        <dbReference type="ARBA" id="ARBA00022475"/>
    </source>
</evidence>
<dbReference type="PANTHER" id="PTHR37820">
    <property type="entry name" value="CELL DIVISION PROTEIN DIVIB"/>
    <property type="match status" value="1"/>
</dbReference>
<dbReference type="Gene3D" id="3.10.20.310">
    <property type="entry name" value="membrane protein fhac"/>
    <property type="match status" value="1"/>
</dbReference>
<dbReference type="Pfam" id="PF08478">
    <property type="entry name" value="POTRA_1"/>
    <property type="match status" value="1"/>
</dbReference>
<keyword evidence="4 8" id="KW-0812">Transmembrane</keyword>
<evidence type="ECO:0000313" key="11">
    <source>
        <dbReference type="Proteomes" id="UP001501459"/>
    </source>
</evidence>